<keyword evidence="3 10" id="KW-0813">Transport</keyword>
<sequence>MATNRNGTKASYPFRCVHCGTPCHALYRRFDKQRVRDEKGISNSNINDSGDGNDARNSAHNQLRSQSSPPPTTTTTRARATQRTSDKNPSVAANIKLSTCTQCGKAVDPYIEREWILKCMDCVLRRKEAFRHVLFNEEWIQSLTNMELFQFGMLWSILDCYVAYQSGTFQNDGGGWSEQWYDRSASATASISMDTQHGTSAFMPVLIAMMSWWASSFGSLLLQTAAISWRCNARHQHHHRLAFLAFLLPSSFTIVTSILLIWENSNMVRGLSSLLMAYWQTIAIGIVVEDHLRCELDGVDDTTQTRLRHVRWERLDWMWPGTIKIIWRLIVANAVVAIFNKSLPCSGFATSMPLKYINGPSQDKLVVDLCF</sequence>
<keyword evidence="6 10" id="KW-1133">Transmembrane helix</keyword>
<evidence type="ECO:0000256" key="7">
    <source>
        <dbReference type="ARBA" id="ARBA00023055"/>
    </source>
</evidence>
<evidence type="ECO:0000256" key="3">
    <source>
        <dbReference type="ARBA" id="ARBA00022448"/>
    </source>
</evidence>
<evidence type="ECO:0000256" key="9">
    <source>
        <dbReference type="ARBA" id="ARBA00023136"/>
    </source>
</evidence>
<organism evidence="12">
    <name type="scientific">Craspedostauros australis</name>
    <dbReference type="NCBI Taxonomy" id="1486917"/>
    <lineage>
        <taxon>Eukaryota</taxon>
        <taxon>Sar</taxon>
        <taxon>Stramenopiles</taxon>
        <taxon>Ochrophyta</taxon>
        <taxon>Bacillariophyta</taxon>
        <taxon>Bacillariophyceae</taxon>
        <taxon>Bacillariophycidae</taxon>
        <taxon>Naviculales</taxon>
        <taxon>Naviculaceae</taxon>
        <taxon>Craspedostauros</taxon>
    </lineage>
</organism>
<feature type="compositionally biased region" description="Low complexity" evidence="11">
    <location>
        <begin position="73"/>
        <end position="83"/>
    </location>
</feature>
<keyword evidence="7 10" id="KW-0445">Lipid transport</keyword>
<feature type="transmembrane region" description="Helical" evidence="10">
    <location>
        <begin position="201"/>
        <end position="229"/>
    </location>
</feature>
<dbReference type="EMBL" id="HBEF01006518">
    <property type="protein sequence ID" value="CAD8331935.1"/>
    <property type="molecule type" value="Transcribed_RNA"/>
</dbReference>
<dbReference type="PANTHER" id="PTHR14467:SF0">
    <property type="entry name" value="PROTEIN ARV1"/>
    <property type="match status" value="1"/>
</dbReference>
<comment type="similarity">
    <text evidence="2 10">Belongs to the ARV1 family.</text>
</comment>
<evidence type="ECO:0000256" key="1">
    <source>
        <dbReference type="ARBA" id="ARBA00004477"/>
    </source>
</evidence>
<dbReference type="PANTHER" id="PTHR14467">
    <property type="entry name" value="ARV1"/>
    <property type="match status" value="1"/>
</dbReference>
<evidence type="ECO:0000256" key="5">
    <source>
        <dbReference type="ARBA" id="ARBA00022824"/>
    </source>
</evidence>
<evidence type="ECO:0000256" key="4">
    <source>
        <dbReference type="ARBA" id="ARBA00022692"/>
    </source>
</evidence>
<dbReference type="GO" id="GO:0032366">
    <property type="term" value="P:intracellular sterol transport"/>
    <property type="evidence" value="ECO:0007669"/>
    <property type="project" value="UniProtKB-UniRule"/>
</dbReference>
<dbReference type="GO" id="GO:0016125">
    <property type="term" value="P:sterol metabolic process"/>
    <property type="evidence" value="ECO:0007669"/>
    <property type="project" value="UniProtKB-UniRule"/>
</dbReference>
<dbReference type="GO" id="GO:0032541">
    <property type="term" value="C:cortical endoplasmic reticulum"/>
    <property type="evidence" value="ECO:0007669"/>
    <property type="project" value="TreeGrafter"/>
</dbReference>
<comment type="function">
    <text evidence="10">Mediator of sterol homeostasis involved in sterol uptake, trafficking and distribution into membranes.</text>
</comment>
<name>A0A7R9ZKY5_9STRA</name>
<keyword evidence="4 10" id="KW-0812">Transmembrane</keyword>
<dbReference type="AlphaFoldDB" id="A0A7R9ZKY5"/>
<comment type="subcellular location">
    <subcellularLocation>
        <location evidence="1 10">Endoplasmic reticulum membrane</location>
        <topology evidence="1 10">Multi-pass membrane protein</topology>
    </subcellularLocation>
</comment>
<evidence type="ECO:0000256" key="6">
    <source>
        <dbReference type="ARBA" id="ARBA00022989"/>
    </source>
</evidence>
<dbReference type="GO" id="GO:0006665">
    <property type="term" value="P:sphingolipid metabolic process"/>
    <property type="evidence" value="ECO:0007669"/>
    <property type="project" value="UniProtKB-UniRule"/>
</dbReference>
<comment type="function">
    <text evidence="10">Regulates also the sphingolipid metabolism.</text>
</comment>
<dbReference type="GO" id="GO:0005794">
    <property type="term" value="C:Golgi apparatus"/>
    <property type="evidence" value="ECO:0007669"/>
    <property type="project" value="TreeGrafter"/>
</dbReference>
<feature type="compositionally biased region" description="Low complexity" evidence="11">
    <location>
        <begin position="41"/>
        <end position="52"/>
    </location>
</feature>
<evidence type="ECO:0000256" key="8">
    <source>
        <dbReference type="ARBA" id="ARBA00023098"/>
    </source>
</evidence>
<reference evidence="12" key="1">
    <citation type="submission" date="2021-01" db="EMBL/GenBank/DDBJ databases">
        <authorList>
            <person name="Corre E."/>
            <person name="Pelletier E."/>
            <person name="Niang G."/>
            <person name="Scheremetjew M."/>
            <person name="Finn R."/>
            <person name="Kale V."/>
            <person name="Holt S."/>
            <person name="Cochrane G."/>
            <person name="Meng A."/>
            <person name="Brown T."/>
            <person name="Cohen L."/>
        </authorList>
    </citation>
    <scope>NUCLEOTIDE SEQUENCE</scope>
    <source>
        <strain evidence="12">CCMP3328</strain>
    </source>
</reference>
<dbReference type="Pfam" id="PF04161">
    <property type="entry name" value="Arv1"/>
    <property type="match status" value="1"/>
</dbReference>
<dbReference type="GO" id="GO:0097036">
    <property type="term" value="P:regulation of plasma membrane sterol distribution"/>
    <property type="evidence" value="ECO:0007669"/>
    <property type="project" value="UniProtKB-UniRule"/>
</dbReference>
<evidence type="ECO:0000256" key="11">
    <source>
        <dbReference type="SAM" id="MobiDB-lite"/>
    </source>
</evidence>
<accession>A0A7R9ZKY5</accession>
<proteinExistence type="inferred from homology"/>
<dbReference type="GO" id="GO:0005789">
    <property type="term" value="C:endoplasmic reticulum membrane"/>
    <property type="evidence" value="ECO:0007669"/>
    <property type="project" value="UniProtKB-SubCell"/>
</dbReference>
<comment type="caution">
    <text evidence="10">Lacks conserved residue(s) required for the propagation of feature annotation.</text>
</comment>
<keyword evidence="10" id="KW-0746">Sphingolipid metabolism</keyword>
<keyword evidence="9 10" id="KW-0472">Membrane</keyword>
<dbReference type="InterPro" id="IPR007290">
    <property type="entry name" value="Arv1"/>
</dbReference>
<evidence type="ECO:0000313" key="12">
    <source>
        <dbReference type="EMBL" id="CAD8331935.1"/>
    </source>
</evidence>
<evidence type="ECO:0000256" key="2">
    <source>
        <dbReference type="ARBA" id="ARBA00009187"/>
    </source>
</evidence>
<protein>
    <recommendedName>
        <fullName evidence="10">Protein ARV</fullName>
    </recommendedName>
</protein>
<feature type="transmembrane region" description="Helical" evidence="10">
    <location>
        <begin position="241"/>
        <end position="262"/>
    </location>
</feature>
<feature type="region of interest" description="Disordered" evidence="11">
    <location>
        <begin position="37"/>
        <end position="90"/>
    </location>
</feature>
<gene>
    <name evidence="12" type="ORF">CAUS1442_LOCUS4034</name>
</gene>
<keyword evidence="8 10" id="KW-0443">Lipid metabolism</keyword>
<keyword evidence="5 10" id="KW-0256">Endoplasmic reticulum</keyword>
<evidence type="ECO:0000256" key="10">
    <source>
        <dbReference type="RuleBase" id="RU368065"/>
    </source>
</evidence>